<dbReference type="InterPro" id="IPR000847">
    <property type="entry name" value="LysR_HTH_N"/>
</dbReference>
<gene>
    <name evidence="6" type="ORF">HTY61_12670</name>
</gene>
<keyword evidence="4" id="KW-0804">Transcription</keyword>
<evidence type="ECO:0000259" key="5">
    <source>
        <dbReference type="PROSITE" id="PS50931"/>
    </source>
</evidence>
<dbReference type="FunFam" id="3.40.190.290:FF:000001">
    <property type="entry name" value="Transcriptional regulator, LysR family"/>
    <property type="match status" value="1"/>
</dbReference>
<keyword evidence="3" id="KW-0238">DNA-binding</keyword>
<dbReference type="InterPro" id="IPR005119">
    <property type="entry name" value="LysR_subst-bd"/>
</dbReference>
<dbReference type="PROSITE" id="PS50931">
    <property type="entry name" value="HTH_LYSR"/>
    <property type="match status" value="1"/>
</dbReference>
<protein>
    <submittedName>
        <fullName evidence="6">LysR family transcriptional regulator</fullName>
    </submittedName>
</protein>
<dbReference type="Proteomes" id="UP000509367">
    <property type="component" value="Chromosome"/>
</dbReference>
<sequence>MSNFGDLEIFARVVAAGSMSAAGRELGLSPAVVSKRLRRLEDRLGSRLLQRTTRQIALTEAGQGFYERVVAILAGVEEAEAFVSRRSAMARGTLKVTAPTSFGRLHVAPHLGTFMEANPDLAINLVLTDDFVDIVGEGYDVAIRIAELADSSLVARKIAPVRRILCAAPSYLKRHGTPQSLEALSGHNCLTHVSGEAWRLEGPNGPVSVRPNGTLMTNSSEVVREAVLAGIGIGLRSTWDIGPELASGELVQILPEYGGSRNIAVHAIYPSRQFLPVKVRLFIDFLTDLYGPSPYWENGIDAAQDAGSRAEPLRRVASAVR</sequence>
<organism evidence="6 7">
    <name type="scientific">Oricola thermophila</name>
    <dbReference type="NCBI Taxonomy" id="2742145"/>
    <lineage>
        <taxon>Bacteria</taxon>
        <taxon>Pseudomonadati</taxon>
        <taxon>Pseudomonadota</taxon>
        <taxon>Alphaproteobacteria</taxon>
        <taxon>Hyphomicrobiales</taxon>
        <taxon>Ahrensiaceae</taxon>
        <taxon>Oricola</taxon>
    </lineage>
</organism>
<dbReference type="Pfam" id="PF03466">
    <property type="entry name" value="LysR_substrate"/>
    <property type="match status" value="1"/>
</dbReference>
<evidence type="ECO:0000256" key="4">
    <source>
        <dbReference type="ARBA" id="ARBA00023163"/>
    </source>
</evidence>
<proteinExistence type="inferred from homology"/>
<dbReference type="SUPFAM" id="SSF53850">
    <property type="entry name" value="Periplasmic binding protein-like II"/>
    <property type="match status" value="1"/>
</dbReference>
<dbReference type="PANTHER" id="PTHR30537">
    <property type="entry name" value="HTH-TYPE TRANSCRIPTIONAL REGULATOR"/>
    <property type="match status" value="1"/>
</dbReference>
<evidence type="ECO:0000256" key="3">
    <source>
        <dbReference type="ARBA" id="ARBA00023125"/>
    </source>
</evidence>
<dbReference type="Gene3D" id="1.10.10.10">
    <property type="entry name" value="Winged helix-like DNA-binding domain superfamily/Winged helix DNA-binding domain"/>
    <property type="match status" value="1"/>
</dbReference>
<dbReference type="KEGG" id="orm:HTY61_12670"/>
<dbReference type="CDD" id="cd08422">
    <property type="entry name" value="PBP2_CrgA_like"/>
    <property type="match status" value="1"/>
</dbReference>
<dbReference type="PANTHER" id="PTHR30537:SF5">
    <property type="entry name" value="HTH-TYPE TRANSCRIPTIONAL ACTIVATOR TTDR-RELATED"/>
    <property type="match status" value="1"/>
</dbReference>
<dbReference type="InterPro" id="IPR036390">
    <property type="entry name" value="WH_DNA-bd_sf"/>
</dbReference>
<comment type="similarity">
    <text evidence="1">Belongs to the LysR transcriptional regulatory family.</text>
</comment>
<dbReference type="EMBL" id="CP054836">
    <property type="protein sequence ID" value="QKV19249.1"/>
    <property type="molecule type" value="Genomic_DNA"/>
</dbReference>
<evidence type="ECO:0000313" key="6">
    <source>
        <dbReference type="EMBL" id="QKV19249.1"/>
    </source>
</evidence>
<dbReference type="RefSeq" id="WP_175277141.1">
    <property type="nucleotide sequence ID" value="NZ_CP054836.1"/>
</dbReference>
<dbReference type="Pfam" id="PF00126">
    <property type="entry name" value="HTH_1"/>
    <property type="match status" value="1"/>
</dbReference>
<evidence type="ECO:0000313" key="7">
    <source>
        <dbReference type="Proteomes" id="UP000509367"/>
    </source>
</evidence>
<dbReference type="GO" id="GO:0003677">
    <property type="term" value="F:DNA binding"/>
    <property type="evidence" value="ECO:0007669"/>
    <property type="project" value="UniProtKB-KW"/>
</dbReference>
<dbReference type="GO" id="GO:0003700">
    <property type="term" value="F:DNA-binding transcription factor activity"/>
    <property type="evidence" value="ECO:0007669"/>
    <property type="project" value="InterPro"/>
</dbReference>
<feature type="domain" description="HTH lysR-type" evidence="5">
    <location>
        <begin position="1"/>
        <end position="59"/>
    </location>
</feature>
<accession>A0A6N1VJ53</accession>
<name>A0A6N1VJ53_9HYPH</name>
<keyword evidence="7" id="KW-1185">Reference proteome</keyword>
<dbReference type="Gene3D" id="3.40.190.290">
    <property type="match status" value="1"/>
</dbReference>
<keyword evidence="2" id="KW-0805">Transcription regulation</keyword>
<dbReference type="FunFam" id="1.10.10.10:FF:000001">
    <property type="entry name" value="LysR family transcriptional regulator"/>
    <property type="match status" value="1"/>
</dbReference>
<dbReference type="SUPFAM" id="SSF46785">
    <property type="entry name" value="Winged helix' DNA-binding domain"/>
    <property type="match status" value="1"/>
</dbReference>
<reference evidence="6 7" key="1">
    <citation type="submission" date="2020-06" db="EMBL/GenBank/DDBJ databases">
        <title>Oricola thermophila sp. nov. isolated from a tidal sediments.</title>
        <authorList>
            <person name="Kwon K.K."/>
            <person name="Yang S.-H."/>
            <person name="Park M.-J."/>
        </authorList>
    </citation>
    <scope>NUCLEOTIDE SEQUENCE [LARGE SCALE GENOMIC DNA]</scope>
    <source>
        <strain evidence="6 7">MEBiC13590</strain>
    </source>
</reference>
<evidence type="ECO:0000256" key="2">
    <source>
        <dbReference type="ARBA" id="ARBA00023015"/>
    </source>
</evidence>
<dbReference type="InterPro" id="IPR058163">
    <property type="entry name" value="LysR-type_TF_proteobact-type"/>
</dbReference>
<dbReference type="AlphaFoldDB" id="A0A6N1VJ53"/>
<evidence type="ECO:0000256" key="1">
    <source>
        <dbReference type="ARBA" id="ARBA00009437"/>
    </source>
</evidence>
<dbReference type="InterPro" id="IPR036388">
    <property type="entry name" value="WH-like_DNA-bd_sf"/>
</dbReference>